<proteinExistence type="predicted"/>
<feature type="non-terminal residue" evidence="1">
    <location>
        <position position="1"/>
    </location>
</feature>
<dbReference type="AlphaFoldDB" id="A0A9P4H614"/>
<comment type="caution">
    <text evidence="1">The sequence shown here is derived from an EMBL/GenBank/DDBJ whole genome shotgun (WGS) entry which is preliminary data.</text>
</comment>
<gene>
    <name evidence="1" type="ORF">EK21DRAFT_70319</name>
</gene>
<accession>A0A9P4H614</accession>
<dbReference type="EMBL" id="ML978216">
    <property type="protein sequence ID" value="KAF2028212.1"/>
    <property type="molecule type" value="Genomic_DNA"/>
</dbReference>
<dbReference type="Proteomes" id="UP000799777">
    <property type="component" value="Unassembled WGS sequence"/>
</dbReference>
<keyword evidence="2" id="KW-1185">Reference proteome</keyword>
<protein>
    <submittedName>
        <fullName evidence="1">Uncharacterized protein</fullName>
    </submittedName>
</protein>
<reference evidence="1" key="1">
    <citation type="journal article" date="2020" name="Stud. Mycol.">
        <title>101 Dothideomycetes genomes: a test case for predicting lifestyles and emergence of pathogens.</title>
        <authorList>
            <person name="Haridas S."/>
            <person name="Albert R."/>
            <person name="Binder M."/>
            <person name="Bloem J."/>
            <person name="Labutti K."/>
            <person name="Salamov A."/>
            <person name="Andreopoulos B."/>
            <person name="Baker S."/>
            <person name="Barry K."/>
            <person name="Bills G."/>
            <person name="Bluhm B."/>
            <person name="Cannon C."/>
            <person name="Castanera R."/>
            <person name="Culley D."/>
            <person name="Daum C."/>
            <person name="Ezra D."/>
            <person name="Gonzalez J."/>
            <person name="Henrissat B."/>
            <person name="Kuo A."/>
            <person name="Liang C."/>
            <person name="Lipzen A."/>
            <person name="Lutzoni F."/>
            <person name="Magnuson J."/>
            <person name="Mondo S."/>
            <person name="Nolan M."/>
            <person name="Ohm R."/>
            <person name="Pangilinan J."/>
            <person name="Park H.-J."/>
            <person name="Ramirez L."/>
            <person name="Alfaro M."/>
            <person name="Sun H."/>
            <person name="Tritt A."/>
            <person name="Yoshinaga Y."/>
            <person name="Zwiers L.-H."/>
            <person name="Turgeon B."/>
            <person name="Goodwin S."/>
            <person name="Spatafora J."/>
            <person name="Crous P."/>
            <person name="Grigoriev I."/>
        </authorList>
    </citation>
    <scope>NUCLEOTIDE SEQUENCE</scope>
    <source>
        <strain evidence="1">CBS 110217</strain>
    </source>
</reference>
<evidence type="ECO:0000313" key="2">
    <source>
        <dbReference type="Proteomes" id="UP000799777"/>
    </source>
</evidence>
<dbReference type="OrthoDB" id="3779239at2759"/>
<evidence type="ECO:0000313" key="1">
    <source>
        <dbReference type="EMBL" id="KAF2028212.1"/>
    </source>
</evidence>
<name>A0A9P4H614_9PLEO</name>
<organism evidence="1 2">
    <name type="scientific">Setomelanomma holmii</name>
    <dbReference type="NCBI Taxonomy" id="210430"/>
    <lineage>
        <taxon>Eukaryota</taxon>
        <taxon>Fungi</taxon>
        <taxon>Dikarya</taxon>
        <taxon>Ascomycota</taxon>
        <taxon>Pezizomycotina</taxon>
        <taxon>Dothideomycetes</taxon>
        <taxon>Pleosporomycetidae</taxon>
        <taxon>Pleosporales</taxon>
        <taxon>Pleosporineae</taxon>
        <taxon>Phaeosphaeriaceae</taxon>
        <taxon>Setomelanomma</taxon>
    </lineage>
</organism>
<sequence length="154" mass="17889">FSITLKEFPNQPVIAPFDPFIRHNTSLMPILQFWTWHTFLYIQSPVSPVSSLVRANIADTFGDWCGSIMLDGQWINNAKRAKQEFIAISEAKKFTEDECGTWSYYIPKEREGSEWDLFYVLLISSNDGRWERVGLGKVFKEAFRDATWKEIVLA</sequence>